<dbReference type="Gene3D" id="3.60.20.10">
    <property type="entry name" value="Glutamine Phosphoribosylpyrophosphate, subunit 1, domain 1"/>
    <property type="match status" value="1"/>
</dbReference>
<keyword evidence="6" id="KW-0479">Metal-binding</keyword>
<dbReference type="PANTHER" id="PTHR34218:SF3">
    <property type="entry name" value="ACYL-HOMOSERINE LACTONE ACYLASE PVDQ"/>
    <property type="match status" value="1"/>
</dbReference>
<dbReference type="InterPro" id="IPR029055">
    <property type="entry name" value="Ntn_hydrolases_N"/>
</dbReference>
<dbReference type="PIRSF" id="PIRSF001227">
    <property type="entry name" value="Pen_acylase"/>
    <property type="match status" value="1"/>
</dbReference>
<dbReference type="GO" id="GO:0017000">
    <property type="term" value="P:antibiotic biosynthetic process"/>
    <property type="evidence" value="ECO:0007669"/>
    <property type="project" value="InterPro"/>
</dbReference>
<evidence type="ECO:0000256" key="3">
    <source>
        <dbReference type="ARBA" id="ARBA00022801"/>
    </source>
</evidence>
<name>A0A1S2VJK2_9BACT</name>
<organism evidence="8 9">
    <name type="scientific">Arsenicibacter rosenii</name>
    <dbReference type="NCBI Taxonomy" id="1750698"/>
    <lineage>
        <taxon>Bacteria</taxon>
        <taxon>Pseudomonadati</taxon>
        <taxon>Bacteroidota</taxon>
        <taxon>Cytophagia</taxon>
        <taxon>Cytophagales</taxon>
        <taxon>Spirosomataceae</taxon>
        <taxon>Arsenicibacter</taxon>
    </lineage>
</organism>
<dbReference type="GO" id="GO:0016811">
    <property type="term" value="F:hydrolase activity, acting on carbon-nitrogen (but not peptide) bonds, in linear amides"/>
    <property type="evidence" value="ECO:0007669"/>
    <property type="project" value="InterPro"/>
</dbReference>
<dbReference type="OrthoDB" id="9759796at2"/>
<feature type="active site" description="Nucleophile" evidence="5">
    <location>
        <position position="198"/>
    </location>
</feature>
<sequence>MKVLSLLGVLLSAGIATAQSFSADEVAHWQQQARQITITRDTWGIPHIYGKTDADVVFGALYTQCEDDFARVEANYIDAIGRMAEVDGEGALYHDLRARLFMDSTMAIAQYQKSPAWMKKLLNAFADGANYYLHTHPQVKPRLLTRFKPWMPLMFSEGSIGGNISAVSTDRLKAFYENRKTSQADDFESHYERESVGSNGFAIAPSKSATKNALLLINPHTSFYFRSELQMVSKEGLNAYGAVTWGQFFIYQGFNQNCGWMHTSSYADVMDEFLETIEKKDGKLVYKYGEEWRPVTVEKVLLPYKLGKGVEQREFTIYRTHHGPVVGEKDGKWIALSMMNDGLNALMQSYLRTKAKDYAGYKKVMKLNGNASNNTVFADRKGNIAYWHGNFMPKRDPKFDWEQPVDGSNPETDWKGLHAVEEIVQVKNPATGWIQNCNSTPFTMSGSSSPQKDKFPAYMAPDAENYRGINAARVLAGKPVYTLDSLIAAANDPHLAAFDALIPALLKAYENVTDLSGKQAADVRKAIEVLRAWDKNYGVNSVGTALAIVWGEKMQRMARPRATAGQRLDNLGMTDLVVNNTSAKEKMQTLAEVVDEFERDFGKWNVAWGEMNRFQRLTGQIQETYDDTKPSIAVGFTPSAWGSLAAFGARSYPNTKKRYGYVGNSFVAVVEFGRKVKARAVVTGGSNSNPKSPHFTDQASLYSQGRFRDVWFYPEDIQQHVEKTYHPGE</sequence>
<dbReference type="InterPro" id="IPR002692">
    <property type="entry name" value="S45"/>
</dbReference>
<evidence type="ECO:0000313" key="9">
    <source>
        <dbReference type="Proteomes" id="UP000181790"/>
    </source>
</evidence>
<evidence type="ECO:0000256" key="1">
    <source>
        <dbReference type="ARBA" id="ARBA00006586"/>
    </source>
</evidence>
<proteinExistence type="inferred from homology"/>
<evidence type="ECO:0000256" key="2">
    <source>
        <dbReference type="ARBA" id="ARBA00022729"/>
    </source>
</evidence>
<dbReference type="InterPro" id="IPR043147">
    <property type="entry name" value="Penicillin_amidase_A-knob"/>
</dbReference>
<keyword evidence="4" id="KW-0865">Zymogen</keyword>
<reference evidence="8 9" key="1">
    <citation type="submission" date="2016-10" db="EMBL/GenBank/DDBJ databases">
        <title>Arsenicibacter rosenii gen. nov., sp. nov., an efficient arsenic-methylating bacterium isolated from an arsenic-contaminated paddy soil.</title>
        <authorList>
            <person name="Huang K."/>
        </authorList>
    </citation>
    <scope>NUCLEOTIDE SEQUENCE [LARGE SCALE GENOMIC DNA]</scope>
    <source>
        <strain evidence="8 9">SM-1</strain>
    </source>
</reference>
<evidence type="ECO:0000256" key="6">
    <source>
        <dbReference type="PIRSR" id="PIRSR001227-2"/>
    </source>
</evidence>
<dbReference type="Proteomes" id="UP000181790">
    <property type="component" value="Unassembled WGS sequence"/>
</dbReference>
<feature type="binding site" evidence="6">
    <location>
        <position position="453"/>
    </location>
    <ligand>
        <name>Ca(2+)</name>
        <dbReference type="ChEBI" id="CHEBI:29108"/>
    </ligand>
</feature>
<keyword evidence="3" id="KW-0378">Hydrolase</keyword>
<keyword evidence="9" id="KW-1185">Reference proteome</keyword>
<dbReference type="SUPFAM" id="SSF56235">
    <property type="entry name" value="N-terminal nucleophile aminohydrolases (Ntn hydrolases)"/>
    <property type="match status" value="1"/>
</dbReference>
<feature type="signal peptide" evidence="7">
    <location>
        <begin position="1"/>
        <end position="18"/>
    </location>
</feature>
<protein>
    <submittedName>
        <fullName evidence="8">Acylase</fullName>
    </submittedName>
</protein>
<evidence type="ECO:0000256" key="7">
    <source>
        <dbReference type="SAM" id="SignalP"/>
    </source>
</evidence>
<keyword evidence="6" id="KW-0106">Calcium</keyword>
<dbReference type="InterPro" id="IPR014395">
    <property type="entry name" value="Pen/GL7ACA/AHL_acylase"/>
</dbReference>
<dbReference type="RefSeq" id="WP_071503392.1">
    <property type="nucleotide sequence ID" value="NZ_MORL01000005.1"/>
</dbReference>
<dbReference type="InterPro" id="IPR043146">
    <property type="entry name" value="Penicillin_amidase_N_B-knob"/>
</dbReference>
<dbReference type="Gene3D" id="1.10.1400.10">
    <property type="match status" value="1"/>
</dbReference>
<comment type="caution">
    <text evidence="8">The sequence shown here is derived from an EMBL/GenBank/DDBJ whole genome shotgun (WGS) entry which is preliminary data.</text>
</comment>
<comment type="cofactor">
    <cofactor evidence="6">
        <name>Ca(2+)</name>
        <dbReference type="ChEBI" id="CHEBI:29108"/>
    </cofactor>
    <text evidence="6">Binds 1 Ca(2+) ion per dimer.</text>
</comment>
<dbReference type="InterPro" id="IPR023343">
    <property type="entry name" value="Penicillin_amidase_dom1"/>
</dbReference>
<dbReference type="EMBL" id="MORL01000005">
    <property type="protein sequence ID" value="OIN58941.1"/>
    <property type="molecule type" value="Genomic_DNA"/>
</dbReference>
<dbReference type="Gene3D" id="1.10.439.10">
    <property type="entry name" value="Penicillin Amidohydrolase, domain 1"/>
    <property type="match status" value="1"/>
</dbReference>
<dbReference type="GO" id="GO:0046872">
    <property type="term" value="F:metal ion binding"/>
    <property type="evidence" value="ECO:0007669"/>
    <property type="project" value="UniProtKB-KW"/>
</dbReference>
<keyword evidence="2 7" id="KW-0732">Signal</keyword>
<gene>
    <name evidence="8" type="ORF">BLX24_12020</name>
</gene>
<dbReference type="Pfam" id="PF01804">
    <property type="entry name" value="Penicil_amidase"/>
    <property type="match status" value="1"/>
</dbReference>
<evidence type="ECO:0000313" key="8">
    <source>
        <dbReference type="EMBL" id="OIN58941.1"/>
    </source>
</evidence>
<feature type="binding site" evidence="6">
    <location>
        <position position="271"/>
    </location>
    <ligand>
        <name>Ca(2+)</name>
        <dbReference type="ChEBI" id="CHEBI:29108"/>
    </ligand>
</feature>
<evidence type="ECO:0000256" key="4">
    <source>
        <dbReference type="ARBA" id="ARBA00023145"/>
    </source>
</evidence>
<evidence type="ECO:0000256" key="5">
    <source>
        <dbReference type="PIRSR" id="PIRSR001227-1"/>
    </source>
</evidence>
<accession>A0A1S2VJK2</accession>
<dbReference type="PANTHER" id="PTHR34218">
    <property type="entry name" value="PEPTIDASE S45 PENICILLIN AMIDASE"/>
    <property type="match status" value="1"/>
</dbReference>
<feature type="binding site" evidence="6">
    <location>
        <position position="268"/>
    </location>
    <ligand>
        <name>Ca(2+)</name>
        <dbReference type="ChEBI" id="CHEBI:29108"/>
    </ligand>
</feature>
<dbReference type="AlphaFoldDB" id="A0A1S2VJK2"/>
<comment type="similarity">
    <text evidence="1">Belongs to the peptidase S45 family.</text>
</comment>
<feature type="chain" id="PRO_5010273364" evidence="7">
    <location>
        <begin position="19"/>
        <end position="729"/>
    </location>
</feature>
<dbReference type="Gene3D" id="2.30.120.10">
    <property type="match status" value="1"/>
</dbReference>